<dbReference type="GeneID" id="85435634"/>
<evidence type="ECO:0000313" key="2">
    <source>
        <dbReference type="Proteomes" id="UP001230504"/>
    </source>
</evidence>
<keyword evidence="2" id="KW-1185">Reference proteome</keyword>
<dbReference type="RefSeq" id="XP_060406741.1">
    <property type="nucleotide sequence ID" value="XM_060551394.1"/>
</dbReference>
<comment type="caution">
    <text evidence="1">The sequence shown here is derived from an EMBL/GenBank/DDBJ whole genome shotgun (WGS) entry which is preliminary data.</text>
</comment>
<dbReference type="Proteomes" id="UP001230504">
    <property type="component" value="Unassembled WGS sequence"/>
</dbReference>
<sequence length="168" mass="18010">MNYELVLKHLVCLNETTRTRSTRPGTMNSPEVTLTLLLEMLISPPPYSLSASSLPLHLRLSSLQSPSSSHQTAADGRSGVLSGYPVVGNKRALAEKGQRDVHYELSATRLLSLLPMVEVRKSISCLSVFSSGHGVSTGLSDLCHSGPSTPIKSSTLYLLLVSLSVFSS</sequence>
<accession>A0AAD8PJ60</accession>
<evidence type="ECO:0000313" key="1">
    <source>
        <dbReference type="EMBL" id="KAK1561583.1"/>
    </source>
</evidence>
<gene>
    <name evidence="1" type="ORF">LY79DRAFT_191644</name>
</gene>
<reference evidence="1" key="1">
    <citation type="submission" date="2021-06" db="EMBL/GenBank/DDBJ databases">
        <title>Comparative genomics, transcriptomics and evolutionary studies reveal genomic signatures of adaptation to plant cell wall in hemibiotrophic fungi.</title>
        <authorList>
            <consortium name="DOE Joint Genome Institute"/>
            <person name="Baroncelli R."/>
            <person name="Diaz J.F."/>
            <person name="Benocci T."/>
            <person name="Peng M."/>
            <person name="Battaglia E."/>
            <person name="Haridas S."/>
            <person name="Andreopoulos W."/>
            <person name="Labutti K."/>
            <person name="Pangilinan J."/>
            <person name="Floch G.L."/>
            <person name="Makela M.R."/>
            <person name="Henrissat B."/>
            <person name="Grigoriev I.V."/>
            <person name="Crouch J.A."/>
            <person name="De Vries R.P."/>
            <person name="Sukno S.A."/>
            <person name="Thon M.R."/>
        </authorList>
    </citation>
    <scope>NUCLEOTIDE SEQUENCE</scope>
    <source>
        <strain evidence="1">CBS 125086</strain>
    </source>
</reference>
<dbReference type="EMBL" id="JAHLJV010000273">
    <property type="protein sequence ID" value="KAK1561583.1"/>
    <property type="molecule type" value="Genomic_DNA"/>
</dbReference>
<dbReference type="AlphaFoldDB" id="A0AAD8PJ60"/>
<organism evidence="1 2">
    <name type="scientific">Colletotrichum navitas</name>
    <dbReference type="NCBI Taxonomy" id="681940"/>
    <lineage>
        <taxon>Eukaryota</taxon>
        <taxon>Fungi</taxon>
        <taxon>Dikarya</taxon>
        <taxon>Ascomycota</taxon>
        <taxon>Pezizomycotina</taxon>
        <taxon>Sordariomycetes</taxon>
        <taxon>Hypocreomycetidae</taxon>
        <taxon>Glomerellales</taxon>
        <taxon>Glomerellaceae</taxon>
        <taxon>Colletotrichum</taxon>
        <taxon>Colletotrichum graminicola species complex</taxon>
    </lineage>
</organism>
<protein>
    <submittedName>
        <fullName evidence="1">Uncharacterized protein</fullName>
    </submittedName>
</protein>
<proteinExistence type="predicted"/>
<name>A0AAD8PJ60_9PEZI</name>